<sequence>MENKKVQVFGYILGELSFIILPFLVMTLIFANEKNLSKIFEQPEWALTAAVVFGQSIIRLTHFIVKLGKNGTDVYHYNVGALIALLILLGLVPSLIILALIYTSDTVQLWHIIIQMTLFVLSIVIFCFVCKLQVEQE</sequence>
<protein>
    <submittedName>
        <fullName evidence="2">Uncharacterized protein</fullName>
    </submittedName>
</protein>
<evidence type="ECO:0000313" key="2">
    <source>
        <dbReference type="EMBL" id="TSJ46384.1"/>
    </source>
</evidence>
<dbReference type="EMBL" id="VLPL01000002">
    <property type="protein sequence ID" value="TSJ46384.1"/>
    <property type="molecule type" value="Genomic_DNA"/>
</dbReference>
<accession>A0A556N2G3</accession>
<feature type="transmembrane region" description="Helical" evidence="1">
    <location>
        <begin position="77"/>
        <end position="103"/>
    </location>
</feature>
<dbReference type="Proteomes" id="UP000316008">
    <property type="component" value="Unassembled WGS sequence"/>
</dbReference>
<feature type="transmembrane region" description="Helical" evidence="1">
    <location>
        <begin position="45"/>
        <end position="65"/>
    </location>
</feature>
<keyword evidence="3" id="KW-1185">Reference proteome</keyword>
<dbReference type="RefSeq" id="WP_144331921.1">
    <property type="nucleotide sequence ID" value="NZ_VLPL01000002.1"/>
</dbReference>
<name>A0A556N2G3_9FLAO</name>
<reference evidence="2 3" key="1">
    <citation type="submission" date="2019-07" db="EMBL/GenBank/DDBJ databases">
        <authorList>
            <person name="Huq M.A."/>
        </authorList>
    </citation>
    <scope>NUCLEOTIDE SEQUENCE [LARGE SCALE GENOMIC DNA]</scope>
    <source>
        <strain evidence="2 3">MAH-3</strain>
    </source>
</reference>
<feature type="transmembrane region" description="Helical" evidence="1">
    <location>
        <begin position="109"/>
        <end position="130"/>
    </location>
</feature>
<keyword evidence="1" id="KW-0812">Transmembrane</keyword>
<evidence type="ECO:0000313" key="3">
    <source>
        <dbReference type="Proteomes" id="UP000316008"/>
    </source>
</evidence>
<proteinExistence type="predicted"/>
<gene>
    <name evidence="2" type="ORF">FO442_04295</name>
</gene>
<evidence type="ECO:0000256" key="1">
    <source>
        <dbReference type="SAM" id="Phobius"/>
    </source>
</evidence>
<organism evidence="2 3">
    <name type="scientific">Fluviicola chungangensis</name>
    <dbReference type="NCBI Taxonomy" id="2597671"/>
    <lineage>
        <taxon>Bacteria</taxon>
        <taxon>Pseudomonadati</taxon>
        <taxon>Bacteroidota</taxon>
        <taxon>Flavobacteriia</taxon>
        <taxon>Flavobacteriales</taxon>
        <taxon>Crocinitomicaceae</taxon>
        <taxon>Fluviicola</taxon>
    </lineage>
</organism>
<comment type="caution">
    <text evidence="2">The sequence shown here is derived from an EMBL/GenBank/DDBJ whole genome shotgun (WGS) entry which is preliminary data.</text>
</comment>
<keyword evidence="1" id="KW-0472">Membrane</keyword>
<dbReference type="AlphaFoldDB" id="A0A556N2G3"/>
<feature type="transmembrane region" description="Helical" evidence="1">
    <location>
        <begin position="12"/>
        <end position="30"/>
    </location>
</feature>
<keyword evidence="1" id="KW-1133">Transmembrane helix</keyword>